<protein>
    <submittedName>
        <fullName evidence="1">Uncharacterized protein</fullName>
    </submittedName>
</protein>
<gene>
    <name evidence="1" type="ORF">LCGC14_0391390</name>
</gene>
<dbReference type="AlphaFoldDB" id="A0A0F9W8G9"/>
<organism evidence="1">
    <name type="scientific">marine sediment metagenome</name>
    <dbReference type="NCBI Taxonomy" id="412755"/>
    <lineage>
        <taxon>unclassified sequences</taxon>
        <taxon>metagenomes</taxon>
        <taxon>ecological metagenomes</taxon>
    </lineage>
</organism>
<sequence length="164" mass="17058">MARLGRAFPSNRLLRRVGVLAYAVLTGTTVPADLESEIVTGTRTSIITLTNDTWVAAGGTFNAQRQAIIDGFDSAQAEAAGWNAEVRDKELVGAVVRTSATVVTVTWAAAGAYVITADETITCTVPAAALTTLAVDLIATPTFEITNEGGISIASLRLLRGVGH</sequence>
<reference evidence="1" key="1">
    <citation type="journal article" date="2015" name="Nature">
        <title>Complex archaea that bridge the gap between prokaryotes and eukaryotes.</title>
        <authorList>
            <person name="Spang A."/>
            <person name="Saw J.H."/>
            <person name="Jorgensen S.L."/>
            <person name="Zaremba-Niedzwiedzka K."/>
            <person name="Martijn J."/>
            <person name="Lind A.E."/>
            <person name="van Eijk R."/>
            <person name="Schleper C."/>
            <person name="Guy L."/>
            <person name="Ettema T.J."/>
        </authorList>
    </citation>
    <scope>NUCLEOTIDE SEQUENCE</scope>
</reference>
<name>A0A0F9W8G9_9ZZZZ</name>
<evidence type="ECO:0000313" key="1">
    <source>
        <dbReference type="EMBL" id="KKN74338.1"/>
    </source>
</evidence>
<proteinExistence type="predicted"/>
<accession>A0A0F9W8G9</accession>
<comment type="caution">
    <text evidence="1">The sequence shown here is derived from an EMBL/GenBank/DDBJ whole genome shotgun (WGS) entry which is preliminary data.</text>
</comment>
<dbReference type="EMBL" id="LAZR01000328">
    <property type="protein sequence ID" value="KKN74338.1"/>
    <property type="molecule type" value="Genomic_DNA"/>
</dbReference>